<comment type="caution">
    <text evidence="1">The sequence shown here is derived from an EMBL/GenBank/DDBJ whole genome shotgun (WGS) entry which is preliminary data.</text>
</comment>
<dbReference type="Proteomes" id="UP000236173">
    <property type="component" value="Unassembled WGS sequence"/>
</dbReference>
<name>A0A2H5XFT6_9BACT</name>
<protein>
    <submittedName>
        <fullName evidence="1">Uncharacterized protein</fullName>
    </submittedName>
</protein>
<dbReference type="AlphaFoldDB" id="A0A2H5XFT6"/>
<accession>A0A2H5XFT6</accession>
<organism evidence="1 2">
    <name type="scientific">Candidatus Fervidibacter japonicus</name>
    <dbReference type="NCBI Taxonomy" id="2035412"/>
    <lineage>
        <taxon>Bacteria</taxon>
        <taxon>Candidatus Fervidibacterota</taxon>
        <taxon>Candidatus Fervidibacter</taxon>
    </lineage>
</organism>
<reference evidence="2" key="1">
    <citation type="submission" date="2017-09" db="EMBL/GenBank/DDBJ databases">
        <title>Metaegenomics of thermophilic ammonia-oxidizing enrichment culture.</title>
        <authorList>
            <person name="Kato S."/>
            <person name="Suzuki K."/>
        </authorList>
    </citation>
    <scope>NUCLEOTIDE SEQUENCE [LARGE SCALE GENOMIC DNA]</scope>
</reference>
<sequence>MHRTHRLRVGLVGVLGVMLVATHGVQGQSDQWSVSTGVFLPFTERLGGDWSVSVDWRSGQRWYLGGRWLRSKEDRSPIRGTGMALMVGMVVPGEHKVFKREGVRYWLGWGAGVGRLEATGRGHTWRGMVEGFIEAEVGGWGVRIGSCWGGLDGTNGWFLLFVRYF</sequence>
<evidence type="ECO:0000313" key="2">
    <source>
        <dbReference type="Proteomes" id="UP000236173"/>
    </source>
</evidence>
<proteinExistence type="predicted"/>
<dbReference type="EMBL" id="BEHT01000048">
    <property type="protein sequence ID" value="GBD00045.1"/>
    <property type="molecule type" value="Genomic_DNA"/>
</dbReference>
<evidence type="ECO:0000313" key="1">
    <source>
        <dbReference type="EMBL" id="GBD00045.1"/>
    </source>
</evidence>
<gene>
    <name evidence="1" type="ORF">HRbin17_02579</name>
</gene>